<dbReference type="Proteomes" id="UP000240568">
    <property type="component" value="Segment"/>
</dbReference>
<reference evidence="1 2" key="1">
    <citation type="submission" date="2017-04" db="EMBL/GenBank/DDBJ databases">
        <authorList>
            <person name="Afonso C.L."/>
            <person name="Miller P.J."/>
            <person name="Scott M.A."/>
            <person name="Spackman E."/>
            <person name="Goraichik I."/>
            <person name="Dimitrov K.M."/>
            <person name="Suarez D.L."/>
            <person name="Swayne D.E."/>
        </authorList>
    </citation>
    <scope>NUCLEOTIDE SEQUENCE [LARGE SCALE GENOMIC DNA]</scope>
</reference>
<protein>
    <submittedName>
        <fullName evidence="1">Uncharacterized protein</fullName>
    </submittedName>
</protein>
<proteinExistence type="predicted"/>
<keyword evidence="2" id="KW-1185">Reference proteome</keyword>
<organism evidence="1 2">
    <name type="scientific">Erwinia phage vB_EamM_Y3</name>
    <dbReference type="NCBI Taxonomy" id="1983553"/>
    <lineage>
        <taxon>Viruses</taxon>
        <taxon>Duplodnaviria</taxon>
        <taxon>Heunggongvirae</taxon>
        <taxon>Uroviricota</taxon>
        <taxon>Caudoviricetes</taxon>
        <taxon>Sasquatchvirus</taxon>
        <taxon>Sasquatchvirus Y3</taxon>
    </lineage>
</organism>
<gene>
    <name evidence="1" type="ORF">Y3_097</name>
</gene>
<evidence type="ECO:0000313" key="1">
    <source>
        <dbReference type="EMBL" id="ARW58737.1"/>
    </source>
</evidence>
<dbReference type="EMBL" id="KY984068">
    <property type="protein sequence ID" value="ARW58737.1"/>
    <property type="molecule type" value="Genomic_DNA"/>
</dbReference>
<sequence>MKLYGTLDLTFGSLSQFAFDIATDWPSNPKPGMAIFMDKRLMLCVEIAELPVWVPLTQQMTMYRYKQPAASSRWEIAHNMNSATPIVQCYDENGDVVMPSSIHATDANNIVVLFPEPVAGTAVLLSGIESGLPAPTVAFTASYTDEAVWVVTHNLGYNPAVRVYQGSKEVQPQSIVHNSTSQLTITFDSAQSGTVVLY</sequence>
<evidence type="ECO:0000313" key="2">
    <source>
        <dbReference type="Proteomes" id="UP000240568"/>
    </source>
</evidence>
<name>A0A2H4IB03_9CAUD</name>
<accession>A0A2H4IB03</accession>